<proteinExistence type="inferred from homology"/>
<dbReference type="EMBL" id="QOUI01000005">
    <property type="protein sequence ID" value="RCK69653.1"/>
    <property type="molecule type" value="Genomic_DNA"/>
</dbReference>
<comment type="caution">
    <text evidence="8">The sequence shown here is derived from an EMBL/GenBank/DDBJ whole genome shotgun (WGS) entry which is preliminary data.</text>
</comment>
<keyword evidence="4 8" id="KW-0418">Kinase</keyword>
<keyword evidence="9" id="KW-1185">Reference proteome</keyword>
<evidence type="ECO:0000256" key="5">
    <source>
        <dbReference type="ARBA" id="ARBA00022840"/>
    </source>
</evidence>
<dbReference type="Gene3D" id="3.30.420.40">
    <property type="match status" value="2"/>
</dbReference>
<dbReference type="Pfam" id="PF02782">
    <property type="entry name" value="FGGY_C"/>
    <property type="match status" value="1"/>
</dbReference>
<dbReference type="GO" id="GO:0004370">
    <property type="term" value="F:glycerol kinase activity"/>
    <property type="evidence" value="ECO:0007669"/>
    <property type="project" value="TreeGrafter"/>
</dbReference>
<dbReference type="Pfam" id="PF00370">
    <property type="entry name" value="FGGY_N"/>
    <property type="match status" value="1"/>
</dbReference>
<protein>
    <submittedName>
        <fullName evidence="8">Glycerol kinase</fullName>
    </submittedName>
</protein>
<dbReference type="InterPro" id="IPR018485">
    <property type="entry name" value="FGGY_C"/>
</dbReference>
<dbReference type="SUPFAM" id="SSF53067">
    <property type="entry name" value="Actin-like ATPase domain"/>
    <property type="match status" value="2"/>
</dbReference>
<accession>A0A367YUV0</accession>
<evidence type="ECO:0000313" key="8">
    <source>
        <dbReference type="EMBL" id="RCK69653.1"/>
    </source>
</evidence>
<evidence type="ECO:0000256" key="1">
    <source>
        <dbReference type="ARBA" id="ARBA00009156"/>
    </source>
</evidence>
<sequence length="479" mass="50200">MTHVLAIDQGTTNTKAVLVAADGSITSTGAAGVSVQHPAPGHVEQDAEELWASAVRAVGRCLDQAPDVAVTALVLSTQRESVLAWDRREGRPLGPVVGWQDERTAAWCRDTVSEAEEELVRSRTGLRVDPMFSAPKIAWLLSQPAASDPSRVCVGTVDSWLLWRLTGGDRHVTEAGNASRTLLYDIAELGWSAELLDVFGVPLGVLPQVLRSDGDFGTTRDVPGLPDGVPVLAVLADSHAALLGQGCTVPGRLKATYGTGSSVMTPAPGLATDDSGVPSTLAWLTEAPTYAREGNILASGAALAWTGRLLGLDVPALLELAASVPDSGGVTLLPSFTGLGAPHWRRGVRAAITQLDAGSGRAQVARAAVDAVAQQVCDVVEVVDADVPVGTVRADGGATASQLLMQSQADLLGCQVQVADVPEVSAYGAAVLGWRRLGVELPVRPSRRTFVPQITDEARRERRGRWQQEVRRLTSAAGS</sequence>
<feature type="domain" description="Carbohydrate kinase FGGY N-terminal" evidence="6">
    <location>
        <begin position="4"/>
        <end position="244"/>
    </location>
</feature>
<feature type="domain" description="Carbohydrate kinase FGGY C-terminal" evidence="7">
    <location>
        <begin position="254"/>
        <end position="433"/>
    </location>
</feature>
<keyword evidence="5" id="KW-0067">ATP-binding</keyword>
<evidence type="ECO:0000256" key="4">
    <source>
        <dbReference type="ARBA" id="ARBA00022777"/>
    </source>
</evidence>
<dbReference type="GO" id="GO:0005524">
    <property type="term" value="F:ATP binding"/>
    <property type="evidence" value="ECO:0007669"/>
    <property type="project" value="UniProtKB-KW"/>
</dbReference>
<keyword evidence="3" id="KW-0547">Nucleotide-binding</keyword>
<organism evidence="8 9">
    <name type="scientific">Desertihabitans brevis</name>
    <dbReference type="NCBI Taxonomy" id="2268447"/>
    <lineage>
        <taxon>Bacteria</taxon>
        <taxon>Bacillati</taxon>
        <taxon>Actinomycetota</taxon>
        <taxon>Actinomycetes</taxon>
        <taxon>Propionibacteriales</taxon>
        <taxon>Propionibacteriaceae</taxon>
        <taxon>Desertihabitans</taxon>
    </lineage>
</organism>
<dbReference type="PIRSF" id="PIRSF000538">
    <property type="entry name" value="GlpK"/>
    <property type="match status" value="1"/>
</dbReference>
<dbReference type="Proteomes" id="UP000252770">
    <property type="component" value="Unassembled WGS sequence"/>
</dbReference>
<dbReference type="GO" id="GO:0019563">
    <property type="term" value="P:glycerol catabolic process"/>
    <property type="evidence" value="ECO:0007669"/>
    <property type="project" value="TreeGrafter"/>
</dbReference>
<evidence type="ECO:0000313" key="9">
    <source>
        <dbReference type="Proteomes" id="UP000252770"/>
    </source>
</evidence>
<dbReference type="PANTHER" id="PTHR10196:SF69">
    <property type="entry name" value="GLYCEROL KINASE"/>
    <property type="match status" value="1"/>
</dbReference>
<dbReference type="InterPro" id="IPR018484">
    <property type="entry name" value="FGGY_N"/>
</dbReference>
<dbReference type="AlphaFoldDB" id="A0A367YUV0"/>
<comment type="similarity">
    <text evidence="1">Belongs to the FGGY kinase family.</text>
</comment>
<dbReference type="InterPro" id="IPR043129">
    <property type="entry name" value="ATPase_NBD"/>
</dbReference>
<name>A0A367YUV0_9ACTN</name>
<dbReference type="InterPro" id="IPR000577">
    <property type="entry name" value="Carb_kinase_FGGY"/>
</dbReference>
<reference evidence="8 9" key="1">
    <citation type="submission" date="2018-07" db="EMBL/GenBank/DDBJ databases">
        <title>Desertimonas flava gen. nov. sp. nov.</title>
        <authorList>
            <person name="Liu S."/>
        </authorList>
    </citation>
    <scope>NUCLEOTIDE SEQUENCE [LARGE SCALE GENOMIC DNA]</scope>
    <source>
        <strain evidence="8 9">16Sb5-5</strain>
    </source>
</reference>
<gene>
    <name evidence="8" type="ORF">DT076_09340</name>
</gene>
<evidence type="ECO:0000259" key="7">
    <source>
        <dbReference type="Pfam" id="PF02782"/>
    </source>
</evidence>
<evidence type="ECO:0000256" key="2">
    <source>
        <dbReference type="ARBA" id="ARBA00022679"/>
    </source>
</evidence>
<evidence type="ECO:0000259" key="6">
    <source>
        <dbReference type="Pfam" id="PF00370"/>
    </source>
</evidence>
<evidence type="ECO:0000256" key="3">
    <source>
        <dbReference type="ARBA" id="ARBA00022741"/>
    </source>
</evidence>
<dbReference type="GO" id="GO:0005829">
    <property type="term" value="C:cytosol"/>
    <property type="evidence" value="ECO:0007669"/>
    <property type="project" value="TreeGrafter"/>
</dbReference>
<dbReference type="PANTHER" id="PTHR10196">
    <property type="entry name" value="SUGAR KINASE"/>
    <property type="match status" value="1"/>
</dbReference>
<keyword evidence="2" id="KW-0808">Transferase</keyword>